<comment type="caution">
    <text evidence="4">The sequence shown here is derived from an EMBL/GenBank/DDBJ whole genome shotgun (WGS) entry which is preliminary data.</text>
</comment>
<protein>
    <recommendedName>
        <fullName evidence="2">Anti-sigma factor antagonist</fullName>
    </recommendedName>
</protein>
<reference evidence="4 5" key="1">
    <citation type="submission" date="2023-05" db="EMBL/GenBank/DDBJ databases">
        <title>Actinoplanes sp. NEAU-A12 genome sequencing.</title>
        <authorList>
            <person name="Wang Z.-S."/>
        </authorList>
    </citation>
    <scope>NUCLEOTIDE SEQUENCE [LARGE SCALE GENOMIC DNA]</scope>
    <source>
        <strain evidence="4 5">NEAU-A12</strain>
    </source>
</reference>
<dbReference type="InterPro" id="IPR036513">
    <property type="entry name" value="STAS_dom_sf"/>
</dbReference>
<proteinExistence type="inferred from homology"/>
<dbReference type="Pfam" id="PF01740">
    <property type="entry name" value="STAS"/>
    <property type="match status" value="1"/>
</dbReference>
<comment type="similarity">
    <text evidence="1 2">Belongs to the anti-sigma-factor antagonist family.</text>
</comment>
<organism evidence="4 5">
    <name type="scientific">Actinoplanes sandaracinus</name>
    <dbReference type="NCBI Taxonomy" id="3045177"/>
    <lineage>
        <taxon>Bacteria</taxon>
        <taxon>Bacillati</taxon>
        <taxon>Actinomycetota</taxon>
        <taxon>Actinomycetes</taxon>
        <taxon>Micromonosporales</taxon>
        <taxon>Micromonosporaceae</taxon>
        <taxon>Actinoplanes</taxon>
    </lineage>
</organism>
<dbReference type="PANTHER" id="PTHR33495">
    <property type="entry name" value="ANTI-SIGMA FACTOR ANTAGONIST TM_1081-RELATED-RELATED"/>
    <property type="match status" value="1"/>
</dbReference>
<dbReference type="RefSeq" id="WP_282761190.1">
    <property type="nucleotide sequence ID" value="NZ_JASCTH010000010.1"/>
</dbReference>
<sequence length="106" mass="11499">MSFTTTLTRSGNTVIITLVGELDATTAVAFRQEVDRAAEGDVETLVLDMKDLTYLSSAGLRGLVFAKQKMSDGVKIVLVKASDEVERTIRMVGFHHSVVFSDHVPG</sequence>
<dbReference type="InterPro" id="IPR002645">
    <property type="entry name" value="STAS_dom"/>
</dbReference>
<dbReference type="SUPFAM" id="SSF52091">
    <property type="entry name" value="SpoIIaa-like"/>
    <property type="match status" value="1"/>
</dbReference>
<dbReference type="EMBL" id="JASCTH010000010">
    <property type="protein sequence ID" value="MDI6100432.1"/>
    <property type="molecule type" value="Genomic_DNA"/>
</dbReference>
<evidence type="ECO:0000313" key="4">
    <source>
        <dbReference type="EMBL" id="MDI6100432.1"/>
    </source>
</evidence>
<evidence type="ECO:0000256" key="2">
    <source>
        <dbReference type="RuleBase" id="RU003749"/>
    </source>
</evidence>
<evidence type="ECO:0000313" key="5">
    <source>
        <dbReference type="Proteomes" id="UP001241758"/>
    </source>
</evidence>
<name>A0ABT6WL20_9ACTN</name>
<dbReference type="Gene3D" id="3.30.750.24">
    <property type="entry name" value="STAS domain"/>
    <property type="match status" value="1"/>
</dbReference>
<dbReference type="InterPro" id="IPR003658">
    <property type="entry name" value="Anti-sigma_ant"/>
</dbReference>
<dbReference type="NCBIfam" id="TIGR00377">
    <property type="entry name" value="ant_ant_sig"/>
    <property type="match status" value="1"/>
</dbReference>
<dbReference type="CDD" id="cd07043">
    <property type="entry name" value="STAS_anti-anti-sigma_factors"/>
    <property type="match status" value="1"/>
</dbReference>
<keyword evidence="5" id="KW-1185">Reference proteome</keyword>
<dbReference type="PROSITE" id="PS50801">
    <property type="entry name" value="STAS"/>
    <property type="match status" value="1"/>
</dbReference>
<accession>A0ABT6WL20</accession>
<gene>
    <name evidence="4" type="ORF">QLQ12_17630</name>
</gene>
<evidence type="ECO:0000259" key="3">
    <source>
        <dbReference type="PROSITE" id="PS50801"/>
    </source>
</evidence>
<feature type="domain" description="STAS" evidence="3">
    <location>
        <begin position="3"/>
        <end position="106"/>
    </location>
</feature>
<evidence type="ECO:0000256" key="1">
    <source>
        <dbReference type="ARBA" id="ARBA00009013"/>
    </source>
</evidence>
<dbReference type="PANTHER" id="PTHR33495:SF14">
    <property type="entry name" value="ANTI-SIGMA FACTOR ANTAGONIST"/>
    <property type="match status" value="1"/>
</dbReference>
<dbReference type="Proteomes" id="UP001241758">
    <property type="component" value="Unassembled WGS sequence"/>
</dbReference>